<keyword evidence="5" id="KW-1185">Reference proteome</keyword>
<evidence type="ECO:0000256" key="1">
    <source>
        <dbReference type="ARBA" id="ARBA00022737"/>
    </source>
</evidence>
<evidence type="ECO:0000256" key="2">
    <source>
        <dbReference type="SAM" id="SignalP"/>
    </source>
</evidence>
<organism evidence="4 5">
    <name type="scientific">Thermanaerovibrio velox DSM 12556</name>
    <dbReference type="NCBI Taxonomy" id="926567"/>
    <lineage>
        <taxon>Bacteria</taxon>
        <taxon>Thermotogati</taxon>
        <taxon>Synergistota</taxon>
        <taxon>Synergistia</taxon>
        <taxon>Synergistales</taxon>
        <taxon>Synergistaceae</taxon>
        <taxon>Thermanaerovibrio</taxon>
    </lineage>
</organism>
<keyword evidence="4" id="KW-0808">Transferase</keyword>
<reference evidence="4 5" key="1">
    <citation type="submission" date="2011-10" db="EMBL/GenBank/DDBJ databases">
        <title>The Noncontiguous Finished genome of Thermanaerovibrio velox DSM 12556.</title>
        <authorList>
            <consortium name="US DOE Joint Genome Institute (JGI-PGF)"/>
            <person name="Lucas S."/>
            <person name="Copeland A."/>
            <person name="Lapidus A."/>
            <person name="Glavina del Rio T."/>
            <person name="Dalin E."/>
            <person name="Tice H."/>
            <person name="Bruce D."/>
            <person name="Goodwin L."/>
            <person name="Pitluck S."/>
            <person name="Peters L."/>
            <person name="Mikhailova N."/>
            <person name="Teshima H."/>
            <person name="Kyrpides N."/>
            <person name="Mavromatis K."/>
            <person name="Ivanova N."/>
            <person name="Markowitz V."/>
            <person name="Cheng J.-F."/>
            <person name="Hugenholtz P."/>
            <person name="Woyke T."/>
            <person name="Wu D."/>
            <person name="Spring S."/>
            <person name="Brambilla E.-M."/>
            <person name="Klenk H.-P."/>
            <person name="Eisen J.A."/>
        </authorList>
    </citation>
    <scope>NUCLEOTIDE SEQUENCE [LARGE SCALE GENOMIC DNA]</scope>
    <source>
        <strain evidence="4 5">DSM 12556</strain>
    </source>
</reference>
<proteinExistence type="predicted"/>
<feature type="signal peptide" evidence="2">
    <location>
        <begin position="1"/>
        <end position="18"/>
    </location>
</feature>
<dbReference type="PANTHER" id="PTHR43855">
    <property type="entry name" value="THIOSULFATE SULFURTRANSFERASE"/>
    <property type="match status" value="1"/>
</dbReference>
<sequence>MSCLSALVIVFSGSAAFAGPSAPVSGEVVSVSRDVVSSDVVSAAGVEVSHGSEVFKGVEFLRREDVYVTPSWLMANMGRVLVLDTRAQSLYLKGHIPGAVNADWTYFVSLRGRPGDKGWGVRLPMPQMSQRLGALGVDGKRTVVVYGDLGGWGQEGWAFWVMRSYGVKNVKILEGGYTGWLKAGGRRDMVPHRGVNRGLPQLSGKDESQWNVDIDWLVKHRSEVKVIDVRTQPEYEGAKFFQERRGGRIPGALHLPFDSLFDASGALKGAEEIGALMESLGVAPSDQVVVYDTAGVRGGYACVALRMAGYYARNLDEGFHRWAGIQELEVSSGRP</sequence>
<keyword evidence="1" id="KW-0677">Repeat</keyword>
<protein>
    <submittedName>
        <fullName evidence="4">Rhodanese-related sulfurtransferase</fullName>
    </submittedName>
</protein>
<dbReference type="PANTHER" id="PTHR43855:SF1">
    <property type="entry name" value="THIOSULFATE SULFURTRANSFERASE"/>
    <property type="match status" value="1"/>
</dbReference>
<accession>H0UQ22</accession>
<dbReference type="InterPro" id="IPR051126">
    <property type="entry name" value="Thiosulfate_sulfurtransferase"/>
</dbReference>
<feature type="domain" description="Rhodanese" evidence="3">
    <location>
        <begin position="220"/>
        <end position="331"/>
    </location>
</feature>
<dbReference type="Gene3D" id="3.40.250.10">
    <property type="entry name" value="Rhodanese-like domain"/>
    <property type="match status" value="2"/>
</dbReference>
<dbReference type="AlphaFoldDB" id="H0UQ22"/>
<evidence type="ECO:0000259" key="3">
    <source>
        <dbReference type="PROSITE" id="PS50206"/>
    </source>
</evidence>
<evidence type="ECO:0000313" key="5">
    <source>
        <dbReference type="Proteomes" id="UP000005730"/>
    </source>
</evidence>
<dbReference type="SUPFAM" id="SSF52821">
    <property type="entry name" value="Rhodanese/Cell cycle control phosphatase"/>
    <property type="match status" value="2"/>
</dbReference>
<dbReference type="eggNOG" id="COG2897">
    <property type="taxonomic scope" value="Bacteria"/>
</dbReference>
<dbReference type="CDD" id="cd01448">
    <property type="entry name" value="TST_Repeat_1"/>
    <property type="match status" value="1"/>
</dbReference>
<gene>
    <name evidence="4" type="ORF">TheveDRAFT_0490</name>
</gene>
<feature type="domain" description="Rhodanese" evidence="3">
    <location>
        <begin position="76"/>
        <end position="189"/>
    </location>
</feature>
<dbReference type="STRING" id="926567.TheveDRAFT_0490"/>
<dbReference type="HOGENOM" id="CLU_031618_1_0_0"/>
<dbReference type="SMART" id="SM00450">
    <property type="entry name" value="RHOD"/>
    <property type="match status" value="2"/>
</dbReference>
<keyword evidence="2" id="KW-0732">Signal</keyword>
<dbReference type="EMBL" id="CM001377">
    <property type="protein sequence ID" value="EHM09651.1"/>
    <property type="molecule type" value="Genomic_DNA"/>
</dbReference>
<dbReference type="GO" id="GO:0016740">
    <property type="term" value="F:transferase activity"/>
    <property type="evidence" value="ECO:0007669"/>
    <property type="project" value="UniProtKB-KW"/>
</dbReference>
<dbReference type="Proteomes" id="UP000005730">
    <property type="component" value="Chromosome"/>
</dbReference>
<dbReference type="InterPro" id="IPR036873">
    <property type="entry name" value="Rhodanese-like_dom_sf"/>
</dbReference>
<name>H0UQ22_9BACT</name>
<feature type="chain" id="PRO_5003541515" evidence="2">
    <location>
        <begin position="19"/>
        <end position="335"/>
    </location>
</feature>
<evidence type="ECO:0000313" key="4">
    <source>
        <dbReference type="EMBL" id="EHM09651.1"/>
    </source>
</evidence>
<dbReference type="PROSITE" id="PS50206">
    <property type="entry name" value="RHODANESE_3"/>
    <property type="match status" value="2"/>
</dbReference>
<dbReference type="InterPro" id="IPR001763">
    <property type="entry name" value="Rhodanese-like_dom"/>
</dbReference>
<dbReference type="Pfam" id="PF00581">
    <property type="entry name" value="Rhodanese"/>
    <property type="match status" value="2"/>
</dbReference>